<sequence length="50" mass="5765">MVTIPKSVKEQRIVDNANIYDFVLSEEDMHAINSLNKNERVGPDPDNFNF</sequence>
<organism evidence="1 2">
    <name type="scientific">Halalkalibacter wakoensis JCM 9140</name>
    <dbReference type="NCBI Taxonomy" id="1236970"/>
    <lineage>
        <taxon>Bacteria</taxon>
        <taxon>Bacillati</taxon>
        <taxon>Bacillota</taxon>
        <taxon>Bacilli</taxon>
        <taxon>Bacillales</taxon>
        <taxon>Bacillaceae</taxon>
        <taxon>Halalkalibacter</taxon>
    </lineage>
</organism>
<comment type="caution">
    <text evidence="1">The sequence shown here is derived from an EMBL/GenBank/DDBJ whole genome shotgun (WGS) entry which is preliminary data.</text>
</comment>
<keyword evidence="2" id="KW-1185">Reference proteome</keyword>
<dbReference type="Proteomes" id="UP000018890">
    <property type="component" value="Unassembled WGS sequence"/>
</dbReference>
<dbReference type="SUPFAM" id="SSF51430">
    <property type="entry name" value="NAD(P)-linked oxidoreductase"/>
    <property type="match status" value="1"/>
</dbReference>
<dbReference type="InterPro" id="IPR036812">
    <property type="entry name" value="NAD(P)_OxRdtase_dom_sf"/>
</dbReference>
<dbReference type="STRING" id="1236970.JCM9140_464"/>
<dbReference type="EMBL" id="BAUT01000002">
    <property type="protein sequence ID" value="GAE24528.1"/>
    <property type="molecule type" value="Genomic_DNA"/>
</dbReference>
<evidence type="ECO:0000313" key="2">
    <source>
        <dbReference type="Proteomes" id="UP000018890"/>
    </source>
</evidence>
<dbReference type="AlphaFoldDB" id="W4PYI4"/>
<reference evidence="1" key="1">
    <citation type="journal article" date="2014" name="Genome Announc.">
        <title>Draft Genome Sequences of Three Alkaliphilic Bacillus Strains, Bacillus wakoensis JCM 9140T, Bacillus akibai JCM 9157T, and Bacillus hemicellulosilyticus JCM 9152T.</title>
        <authorList>
            <person name="Yuki M."/>
            <person name="Oshima K."/>
            <person name="Suda W."/>
            <person name="Oshida Y."/>
            <person name="Kitamura K."/>
            <person name="Iida T."/>
            <person name="Hattori M."/>
            <person name="Ohkuma M."/>
        </authorList>
    </citation>
    <scope>NUCLEOTIDE SEQUENCE [LARGE SCALE GENOMIC DNA]</scope>
    <source>
        <strain evidence="1">JCM 9140</strain>
    </source>
</reference>
<dbReference type="Gene3D" id="3.20.20.100">
    <property type="entry name" value="NADP-dependent oxidoreductase domain"/>
    <property type="match status" value="1"/>
</dbReference>
<gene>
    <name evidence="1" type="ORF">JCM9140_464</name>
</gene>
<name>W4PYI4_9BACI</name>
<accession>W4PYI4</accession>
<evidence type="ECO:0000313" key="1">
    <source>
        <dbReference type="EMBL" id="GAE24528.1"/>
    </source>
</evidence>
<protein>
    <submittedName>
        <fullName evidence="1">Oxidoreductase</fullName>
    </submittedName>
</protein>
<proteinExistence type="predicted"/>